<protein>
    <submittedName>
        <fullName evidence="5">Uncharacterized protein</fullName>
    </submittedName>
</protein>
<dbReference type="InterPro" id="IPR009057">
    <property type="entry name" value="Homeodomain-like_sf"/>
</dbReference>
<dbReference type="EMBL" id="LR743598">
    <property type="protein sequence ID" value="CAA2629426.1"/>
    <property type="molecule type" value="Genomic_DNA"/>
</dbReference>
<dbReference type="GO" id="GO:0003677">
    <property type="term" value="F:DNA binding"/>
    <property type="evidence" value="ECO:0007669"/>
    <property type="project" value="UniProtKB-KW"/>
</dbReference>
<dbReference type="CDD" id="cd11660">
    <property type="entry name" value="SANT_TRF"/>
    <property type="match status" value="1"/>
</dbReference>
<accession>A0A7I8JEU1</accession>
<dbReference type="EMBL" id="CACRZD030000011">
    <property type="protein sequence ID" value="CAA6668670.1"/>
    <property type="molecule type" value="Genomic_DNA"/>
</dbReference>
<evidence type="ECO:0000259" key="3">
    <source>
        <dbReference type="PROSITE" id="PS50090"/>
    </source>
</evidence>
<sequence length="444" mass="47131">MEGTKRKKGFLREEDVLLLLNKYSPTTILNLLKEVAQSASPKLDWDTLVKDSNTGISSAREYQMLWRYLAYQSPLLEKLEAGAEPLDDDSDLDFELEALPTVTGETLAEAAACVKTLISSGLPHELAPNRPTAEAPLSTNTSNGQASYTLSDNKLTRYNRGGNTMMLSAHRQLQTAAQSTEMVDGNGTVGATGPAKKKRKLWTKEEDLELIAAVDKCGEGNWANILKGDFKHDRTASQLSQRWSIIRKKRANLNVGSGCNPPGSAPTEAHMATWQAVNMAIKMPIIGALSTRRPGTTVNPKVPAVTVKSLGGPSSIIQAAAIAAGGRIAPPSTAASHFKAAQSKNAVHIRPGGALPSSSIPATKALPPVSIRCTKTPISPKEAATSPLGSRPSTHQGACGLSGQPSPSSDATAANQPAEQSQPELSQQAPRAPMQREMWNPGVL</sequence>
<feature type="compositionally biased region" description="Polar residues" evidence="2">
    <location>
        <begin position="387"/>
        <end position="396"/>
    </location>
</feature>
<feature type="compositionally biased region" description="Polar residues" evidence="2">
    <location>
        <begin position="403"/>
        <end position="429"/>
    </location>
</feature>
<dbReference type="SMART" id="SM00717">
    <property type="entry name" value="SANT"/>
    <property type="match status" value="1"/>
</dbReference>
<feature type="region of interest" description="Disordered" evidence="2">
    <location>
        <begin position="125"/>
        <end position="148"/>
    </location>
</feature>
<feature type="region of interest" description="Disordered" evidence="2">
    <location>
        <begin position="349"/>
        <end position="444"/>
    </location>
</feature>
<evidence type="ECO:0000313" key="6">
    <source>
        <dbReference type="Proteomes" id="UP001189122"/>
    </source>
</evidence>
<proteinExistence type="predicted"/>
<reference evidence="5 6" key="1">
    <citation type="submission" date="2019-12" db="EMBL/GenBank/DDBJ databases">
        <authorList>
            <person name="Scholz U."/>
            <person name="Mascher M."/>
            <person name="Fiebig A."/>
        </authorList>
    </citation>
    <scope>NUCLEOTIDE SEQUENCE</scope>
</reference>
<feature type="domain" description="HTH myb-type" evidence="4">
    <location>
        <begin position="196"/>
        <end position="251"/>
    </location>
</feature>
<feature type="domain" description="Myb-like" evidence="3">
    <location>
        <begin position="194"/>
        <end position="247"/>
    </location>
</feature>
<dbReference type="PANTHER" id="PTHR47206:SF1">
    <property type="entry name" value="HOMEODOMAIN-LIKE SUPERFAMILY PROTEIN"/>
    <property type="match status" value="1"/>
</dbReference>
<dbReference type="PANTHER" id="PTHR47206">
    <property type="entry name" value="HOMEODOMAIN-LIKE SUPERFAMILY PROTEIN"/>
    <property type="match status" value="1"/>
</dbReference>
<gene>
    <name evidence="5" type="ORF">SI7747_11015064</name>
</gene>
<evidence type="ECO:0000313" key="5">
    <source>
        <dbReference type="EMBL" id="CAA2629426.1"/>
    </source>
</evidence>
<evidence type="ECO:0000256" key="1">
    <source>
        <dbReference type="ARBA" id="ARBA00023125"/>
    </source>
</evidence>
<evidence type="ECO:0000259" key="4">
    <source>
        <dbReference type="PROSITE" id="PS51294"/>
    </source>
</evidence>
<dbReference type="PROSITE" id="PS50090">
    <property type="entry name" value="MYB_LIKE"/>
    <property type="match status" value="1"/>
</dbReference>
<dbReference type="Gene3D" id="1.10.10.60">
    <property type="entry name" value="Homeodomain-like"/>
    <property type="match status" value="1"/>
</dbReference>
<dbReference type="InterPro" id="IPR001005">
    <property type="entry name" value="SANT/Myb"/>
</dbReference>
<feature type="compositionally biased region" description="Polar residues" evidence="2">
    <location>
        <begin position="137"/>
        <end position="148"/>
    </location>
</feature>
<organism evidence="5">
    <name type="scientific">Spirodela intermedia</name>
    <name type="common">Intermediate duckweed</name>
    <dbReference type="NCBI Taxonomy" id="51605"/>
    <lineage>
        <taxon>Eukaryota</taxon>
        <taxon>Viridiplantae</taxon>
        <taxon>Streptophyta</taxon>
        <taxon>Embryophyta</taxon>
        <taxon>Tracheophyta</taxon>
        <taxon>Spermatophyta</taxon>
        <taxon>Magnoliopsida</taxon>
        <taxon>Liliopsida</taxon>
        <taxon>Araceae</taxon>
        <taxon>Lemnoideae</taxon>
        <taxon>Spirodela</taxon>
    </lineage>
</organism>
<name>A0A7I8JEU1_SPIIN</name>
<dbReference type="SUPFAM" id="SSF46689">
    <property type="entry name" value="Homeodomain-like"/>
    <property type="match status" value="1"/>
</dbReference>
<dbReference type="AlphaFoldDB" id="A0A7I8JEU1"/>
<dbReference type="Proteomes" id="UP001189122">
    <property type="component" value="Unassembled WGS sequence"/>
</dbReference>
<dbReference type="InterPro" id="IPR017930">
    <property type="entry name" value="Myb_dom"/>
</dbReference>
<keyword evidence="1" id="KW-0238">DNA-binding</keyword>
<keyword evidence="6" id="KW-1185">Reference proteome</keyword>
<dbReference type="PROSITE" id="PS51294">
    <property type="entry name" value="HTH_MYB"/>
    <property type="match status" value="1"/>
</dbReference>
<evidence type="ECO:0000256" key="2">
    <source>
        <dbReference type="SAM" id="MobiDB-lite"/>
    </source>
</evidence>
<dbReference type="Pfam" id="PF00249">
    <property type="entry name" value="Myb_DNA-binding"/>
    <property type="match status" value="1"/>
</dbReference>